<dbReference type="Proteomes" id="UP000243024">
    <property type="component" value="Unassembled WGS sequence"/>
</dbReference>
<proteinExistence type="predicted"/>
<keyword evidence="3" id="KW-1185">Reference proteome</keyword>
<dbReference type="Pfam" id="PF05598">
    <property type="entry name" value="DUF772"/>
    <property type="match status" value="1"/>
</dbReference>
<gene>
    <name evidence="2" type="ORF">SA87_03690</name>
</gene>
<dbReference type="InterPro" id="IPR008490">
    <property type="entry name" value="Transposase_InsH_N"/>
</dbReference>
<name>A0A132MZG9_HYDSH</name>
<dbReference type="STRING" id="1484.SA87_03690"/>
<dbReference type="RefSeq" id="WP_066202261.1">
    <property type="nucleotide sequence ID" value="NZ_CBCSAS010000035.1"/>
</dbReference>
<sequence length="91" mass="10576">MDKEALVPQNHILRQIDRVLDFSAIHEWAAPLDSERTGRPAVGPELVMRIIGLAYLFNPSERDLFQTLPMHEWTTGRIYLNMDEDEAWKKA</sequence>
<dbReference type="EMBL" id="JXBB01000034">
    <property type="protein sequence ID" value="OAR03936.1"/>
    <property type="molecule type" value="Genomic_DNA"/>
</dbReference>
<accession>A0A132MZG9</accession>
<dbReference type="OrthoDB" id="9774608at2"/>
<comment type="caution">
    <text evidence="2">The sequence shown here is derived from an EMBL/GenBank/DDBJ whole genome shotgun (WGS) entry which is preliminary data.</text>
</comment>
<feature type="domain" description="Transposase InsH N-terminal" evidence="1">
    <location>
        <begin position="4"/>
        <end position="67"/>
    </location>
</feature>
<protein>
    <recommendedName>
        <fullName evidence="1">Transposase InsH N-terminal domain-containing protein</fullName>
    </recommendedName>
</protein>
<reference evidence="2 3" key="1">
    <citation type="submission" date="2015-09" db="EMBL/GenBank/DDBJ databases">
        <title>Draft genome sequence of Hydrogenibacillus schlegelii DSM 2000.</title>
        <authorList>
            <person name="Hemp J."/>
        </authorList>
    </citation>
    <scope>NUCLEOTIDE SEQUENCE [LARGE SCALE GENOMIC DNA]</scope>
    <source>
        <strain evidence="2 3">MA 48</strain>
    </source>
</reference>
<organism evidence="2 3">
    <name type="scientific">Hydrogenibacillus schlegelii</name>
    <name type="common">Bacillus schlegelii</name>
    <dbReference type="NCBI Taxonomy" id="1484"/>
    <lineage>
        <taxon>Bacteria</taxon>
        <taxon>Bacillati</taxon>
        <taxon>Bacillota</taxon>
        <taxon>Bacilli</taxon>
        <taxon>Bacillales</taxon>
        <taxon>Bacillales Family X. Incertae Sedis</taxon>
        <taxon>Hydrogenibacillus</taxon>
    </lineage>
</organism>
<evidence type="ECO:0000259" key="1">
    <source>
        <dbReference type="Pfam" id="PF05598"/>
    </source>
</evidence>
<evidence type="ECO:0000313" key="3">
    <source>
        <dbReference type="Proteomes" id="UP000243024"/>
    </source>
</evidence>
<evidence type="ECO:0000313" key="2">
    <source>
        <dbReference type="EMBL" id="OAR03936.1"/>
    </source>
</evidence>
<dbReference type="AlphaFoldDB" id="A0A132MZG9"/>